<feature type="transmembrane region" description="Helical" evidence="1">
    <location>
        <begin position="37"/>
        <end position="56"/>
    </location>
</feature>
<keyword evidence="1" id="KW-0472">Membrane</keyword>
<sequence length="129" mass="14514">MMFLLGILFSFGIMIIGPSYFIELPQVDHDTFNVGKVIALIQNMVMSILFLVQFYQRKNEGTSIAGQSFIIAFTKWIGTPLTVGLLAILTDPTGFMIVIVGLIFICDTWYMLAIYNELKSQGINPLKRL</sequence>
<feature type="transmembrane region" description="Helical" evidence="1">
    <location>
        <begin position="95"/>
        <end position="118"/>
    </location>
</feature>
<reference evidence="2 3" key="1">
    <citation type="journal article" date="2015" name="Genome Announc.">
        <title>Expanding the biotechnology potential of lactobacilli through comparative genomics of 213 strains and associated genera.</title>
        <authorList>
            <person name="Sun Z."/>
            <person name="Harris H.M."/>
            <person name="McCann A."/>
            <person name="Guo C."/>
            <person name="Argimon S."/>
            <person name="Zhang W."/>
            <person name="Yang X."/>
            <person name="Jeffery I.B."/>
            <person name="Cooney J.C."/>
            <person name="Kagawa T.F."/>
            <person name="Liu W."/>
            <person name="Song Y."/>
            <person name="Salvetti E."/>
            <person name="Wrobel A."/>
            <person name="Rasinkangas P."/>
            <person name="Parkhill J."/>
            <person name="Rea M.C."/>
            <person name="O'Sullivan O."/>
            <person name="Ritari J."/>
            <person name="Douillard F.P."/>
            <person name="Paul Ross R."/>
            <person name="Yang R."/>
            <person name="Briner A.E."/>
            <person name="Felis G.E."/>
            <person name="de Vos W.M."/>
            <person name="Barrangou R."/>
            <person name="Klaenhammer T.R."/>
            <person name="Caufield P.W."/>
            <person name="Cui Y."/>
            <person name="Zhang H."/>
            <person name="O'Toole P.W."/>
        </authorList>
    </citation>
    <scope>NUCLEOTIDE SEQUENCE [LARGE SCALE GENOMIC DNA]</scope>
    <source>
        <strain evidence="2 3">DSM 19971</strain>
    </source>
</reference>
<evidence type="ECO:0000256" key="1">
    <source>
        <dbReference type="SAM" id="Phobius"/>
    </source>
</evidence>
<feature type="transmembrane region" description="Helical" evidence="1">
    <location>
        <begin position="68"/>
        <end position="89"/>
    </location>
</feature>
<comment type="caution">
    <text evidence="2">The sequence shown here is derived from an EMBL/GenBank/DDBJ whole genome shotgun (WGS) entry which is preliminary data.</text>
</comment>
<dbReference type="STRING" id="1423812.FD20_GL002204"/>
<dbReference type="Proteomes" id="UP000051155">
    <property type="component" value="Unassembled WGS sequence"/>
</dbReference>
<protein>
    <submittedName>
        <fullName evidence="2">Uncharacterized protein</fullName>
    </submittedName>
</protein>
<accession>A0A0R1PRZ8</accession>
<dbReference type="RefSeq" id="WP_162255658.1">
    <property type="nucleotide sequence ID" value="NZ_AZEG01000063.1"/>
</dbReference>
<keyword evidence="3" id="KW-1185">Reference proteome</keyword>
<evidence type="ECO:0000313" key="3">
    <source>
        <dbReference type="Proteomes" id="UP000051155"/>
    </source>
</evidence>
<dbReference type="EMBL" id="AZEG01000063">
    <property type="protein sequence ID" value="KRL32868.1"/>
    <property type="molecule type" value="Genomic_DNA"/>
</dbReference>
<name>A0A0R1PRZ8_9LACO</name>
<keyword evidence="1" id="KW-0812">Transmembrane</keyword>
<evidence type="ECO:0000313" key="2">
    <source>
        <dbReference type="EMBL" id="KRL32868.1"/>
    </source>
</evidence>
<dbReference type="PATRIC" id="fig|1423812.3.peg.2340"/>
<dbReference type="AlphaFoldDB" id="A0A0R1PRZ8"/>
<organism evidence="2 3">
    <name type="scientific">Liquorilactobacillus uvarum DSM 19971</name>
    <dbReference type="NCBI Taxonomy" id="1423812"/>
    <lineage>
        <taxon>Bacteria</taxon>
        <taxon>Bacillati</taxon>
        <taxon>Bacillota</taxon>
        <taxon>Bacilli</taxon>
        <taxon>Lactobacillales</taxon>
        <taxon>Lactobacillaceae</taxon>
        <taxon>Liquorilactobacillus</taxon>
    </lineage>
</organism>
<keyword evidence="1" id="KW-1133">Transmembrane helix</keyword>
<gene>
    <name evidence="2" type="ORF">FD20_GL002204</name>
</gene>
<proteinExistence type="predicted"/>